<dbReference type="InterPro" id="IPR043128">
    <property type="entry name" value="Rev_trsase/Diguanyl_cyclase"/>
</dbReference>
<sequence length="569" mass="62005">MTRKTPGGHARRQRSNRRHPDLFELAPVAIGLFDDAGHVLDANRALCDLLGYRHQDICGLGAMDLLHPQERAERIALDAADPGSCSGTPLHRQRMLARSDGQPVFCDVCSSVSTEEDGSRVWVAVLQDVTKWNPPPGTQPRESLHDELTGMPNRRGITKLLGRLLDDGATDRLAVLVCNIDQFKRVNDSLGHEAGDELLVVLAQRLRSELPDQCTVARVSGDEYLIVCSDIDAVGGLEALTLRLSKSLRTTVPVGGELIGVSACIGATAFDNAVRTPEDLLRSAHTALSEAKTRGPGRVSLAHPDLVTLVTGKMHLEGQLREAIANNDMTLRYQPIVDREGSVVMAEALVRWPHPVRGLLSPDVILPVAEQGDQLRELDLWVLRTALHEAANWPMSGGRPVGIGVNLSSFLPGDPAFVEEVSRIVDECGIGWDRVVLEMVETSLVDLSPQAQQSMSELIERGVRFAIDDFGTGYSSLARLKDLPAQIIKLDRRFVAGVDHDAADFAIARAVRNIARAMGRACVAEGVETTGQLRLLKFLELDTYQGFLFSAPLPAQEFRELVDSPLPMG</sequence>
<gene>
    <name evidence="4" type="ORF">DFQ14_11099</name>
</gene>
<dbReference type="SMART" id="SM00267">
    <property type="entry name" value="GGDEF"/>
    <property type="match status" value="1"/>
</dbReference>
<dbReference type="SUPFAM" id="SSF55073">
    <property type="entry name" value="Nucleotide cyclase"/>
    <property type="match status" value="1"/>
</dbReference>
<feature type="domain" description="EAL" evidence="2">
    <location>
        <begin position="313"/>
        <end position="566"/>
    </location>
</feature>
<dbReference type="InterPro" id="IPR035919">
    <property type="entry name" value="EAL_sf"/>
</dbReference>
<dbReference type="PROSITE" id="PS50883">
    <property type="entry name" value="EAL"/>
    <property type="match status" value="1"/>
</dbReference>
<dbReference type="NCBIfam" id="TIGR00229">
    <property type="entry name" value="sensory_box"/>
    <property type="match status" value="1"/>
</dbReference>
<dbReference type="CDD" id="cd01949">
    <property type="entry name" value="GGDEF"/>
    <property type="match status" value="1"/>
</dbReference>
<dbReference type="Pfam" id="PF00990">
    <property type="entry name" value="GGDEF"/>
    <property type="match status" value="1"/>
</dbReference>
<dbReference type="InterPro" id="IPR029787">
    <property type="entry name" value="Nucleotide_cyclase"/>
</dbReference>
<dbReference type="CDD" id="cd00130">
    <property type="entry name" value="PAS"/>
    <property type="match status" value="1"/>
</dbReference>
<dbReference type="Pfam" id="PF00989">
    <property type="entry name" value="PAS"/>
    <property type="match status" value="1"/>
</dbReference>
<dbReference type="SUPFAM" id="SSF141868">
    <property type="entry name" value="EAL domain-like"/>
    <property type="match status" value="1"/>
</dbReference>
<name>A0A368VHD5_9ACTN</name>
<dbReference type="OrthoDB" id="23692at2"/>
<proteinExistence type="predicted"/>
<evidence type="ECO:0000313" key="4">
    <source>
        <dbReference type="EMBL" id="RCW40771.1"/>
    </source>
</evidence>
<dbReference type="AlphaFoldDB" id="A0A368VHD5"/>
<dbReference type="InterPro" id="IPR001633">
    <property type="entry name" value="EAL_dom"/>
</dbReference>
<dbReference type="InterPro" id="IPR013767">
    <property type="entry name" value="PAS_fold"/>
</dbReference>
<dbReference type="SUPFAM" id="SSF55785">
    <property type="entry name" value="PYP-like sensor domain (PAS domain)"/>
    <property type="match status" value="1"/>
</dbReference>
<dbReference type="CDD" id="cd01948">
    <property type="entry name" value="EAL"/>
    <property type="match status" value="1"/>
</dbReference>
<dbReference type="SMART" id="SM00052">
    <property type="entry name" value="EAL"/>
    <property type="match status" value="1"/>
</dbReference>
<feature type="domain" description="GGDEF" evidence="3">
    <location>
        <begin position="171"/>
        <end position="304"/>
    </location>
</feature>
<protein>
    <submittedName>
        <fullName evidence="4">PAS domain S-box-containing protein/diguanylate cyclase (GGDEF)-like protein</fullName>
    </submittedName>
</protein>
<organism evidence="4 5">
    <name type="scientific">Halopolyspora algeriensis</name>
    <dbReference type="NCBI Taxonomy" id="1500506"/>
    <lineage>
        <taxon>Bacteria</taxon>
        <taxon>Bacillati</taxon>
        <taxon>Actinomycetota</taxon>
        <taxon>Actinomycetes</taxon>
        <taxon>Actinomycetes incertae sedis</taxon>
        <taxon>Halopolyspora</taxon>
    </lineage>
</organism>
<dbReference type="GO" id="GO:0006355">
    <property type="term" value="P:regulation of DNA-templated transcription"/>
    <property type="evidence" value="ECO:0007669"/>
    <property type="project" value="InterPro"/>
</dbReference>
<dbReference type="Gene3D" id="3.30.70.270">
    <property type="match status" value="1"/>
</dbReference>
<dbReference type="PANTHER" id="PTHR44757">
    <property type="entry name" value="DIGUANYLATE CYCLASE DGCP"/>
    <property type="match status" value="1"/>
</dbReference>
<dbReference type="PANTHER" id="PTHR44757:SF2">
    <property type="entry name" value="BIOFILM ARCHITECTURE MAINTENANCE PROTEIN MBAA"/>
    <property type="match status" value="1"/>
</dbReference>
<dbReference type="InterPro" id="IPR035965">
    <property type="entry name" value="PAS-like_dom_sf"/>
</dbReference>
<accession>A0A368VHD5</accession>
<dbReference type="Pfam" id="PF00563">
    <property type="entry name" value="EAL"/>
    <property type="match status" value="1"/>
</dbReference>
<evidence type="ECO:0000259" key="1">
    <source>
        <dbReference type="PROSITE" id="PS50112"/>
    </source>
</evidence>
<reference evidence="4 5" key="1">
    <citation type="submission" date="2018-07" db="EMBL/GenBank/DDBJ databases">
        <title>Genomic Encyclopedia of Type Strains, Phase III (KMG-III): the genomes of soil and plant-associated and newly described type strains.</title>
        <authorList>
            <person name="Whitman W."/>
        </authorList>
    </citation>
    <scope>NUCLEOTIDE SEQUENCE [LARGE SCALE GENOMIC DNA]</scope>
    <source>
        <strain evidence="4 5">CECT 8575</strain>
    </source>
</reference>
<evidence type="ECO:0000313" key="5">
    <source>
        <dbReference type="Proteomes" id="UP000253495"/>
    </source>
</evidence>
<dbReference type="InterPro" id="IPR000160">
    <property type="entry name" value="GGDEF_dom"/>
</dbReference>
<dbReference type="SMART" id="SM00091">
    <property type="entry name" value="PAS"/>
    <property type="match status" value="1"/>
</dbReference>
<dbReference type="NCBIfam" id="TIGR00254">
    <property type="entry name" value="GGDEF"/>
    <property type="match status" value="1"/>
</dbReference>
<comment type="caution">
    <text evidence="4">The sequence shown here is derived from an EMBL/GenBank/DDBJ whole genome shotgun (WGS) entry which is preliminary data.</text>
</comment>
<dbReference type="Gene3D" id="3.30.450.20">
    <property type="entry name" value="PAS domain"/>
    <property type="match status" value="1"/>
</dbReference>
<dbReference type="EMBL" id="QPJC01000010">
    <property type="protein sequence ID" value="RCW40771.1"/>
    <property type="molecule type" value="Genomic_DNA"/>
</dbReference>
<evidence type="ECO:0000259" key="2">
    <source>
        <dbReference type="PROSITE" id="PS50883"/>
    </source>
</evidence>
<dbReference type="InterPro" id="IPR052155">
    <property type="entry name" value="Biofilm_reg_signaling"/>
</dbReference>
<dbReference type="Proteomes" id="UP000253495">
    <property type="component" value="Unassembled WGS sequence"/>
</dbReference>
<dbReference type="PROSITE" id="PS50112">
    <property type="entry name" value="PAS"/>
    <property type="match status" value="1"/>
</dbReference>
<dbReference type="Gene3D" id="3.20.20.450">
    <property type="entry name" value="EAL domain"/>
    <property type="match status" value="1"/>
</dbReference>
<evidence type="ECO:0000259" key="3">
    <source>
        <dbReference type="PROSITE" id="PS50887"/>
    </source>
</evidence>
<dbReference type="InterPro" id="IPR000014">
    <property type="entry name" value="PAS"/>
</dbReference>
<keyword evidence="5" id="KW-1185">Reference proteome</keyword>
<feature type="domain" description="PAS" evidence="1">
    <location>
        <begin position="15"/>
        <end position="73"/>
    </location>
</feature>
<dbReference type="RefSeq" id="WP_114453989.1">
    <property type="nucleotide sequence ID" value="NZ_QPJC01000010.1"/>
</dbReference>
<dbReference type="PROSITE" id="PS50887">
    <property type="entry name" value="GGDEF"/>
    <property type="match status" value="1"/>
</dbReference>